<evidence type="ECO:0000313" key="1">
    <source>
        <dbReference type="EMBL" id="KAA8904530.1"/>
    </source>
</evidence>
<accession>A0A642US62</accession>
<dbReference type="GeneID" id="54780539"/>
<gene>
    <name evidence="1" type="ORF">DIURU_001886</name>
</gene>
<protein>
    <submittedName>
        <fullName evidence="1">Uncharacterized protein</fullName>
    </submittedName>
</protein>
<dbReference type="VEuPathDB" id="FungiDB:DIURU_001886"/>
<dbReference type="RefSeq" id="XP_034013315.1">
    <property type="nucleotide sequence ID" value="XM_034154478.1"/>
</dbReference>
<name>A0A642US62_DIURU</name>
<sequence>MVSTSSVLPLHTLFVTALKKVAGHISSLLWLLQGVFGNNASGDADAVYYAHHINDNVADTAGSDSGAQAQVKGDDDNPLKFFTFRLPKEQQYMMDAYNSYDDQHWDVFVSSGSGNVVGTCYSDGDAPQKVSNTVARMIKCSITEPLQ</sequence>
<comment type="caution">
    <text evidence="1">The sequence shown here is derived from an EMBL/GenBank/DDBJ whole genome shotgun (WGS) entry which is preliminary data.</text>
</comment>
<dbReference type="Proteomes" id="UP000449547">
    <property type="component" value="Unassembled WGS sequence"/>
</dbReference>
<evidence type="ECO:0000313" key="2">
    <source>
        <dbReference type="Proteomes" id="UP000449547"/>
    </source>
</evidence>
<organism evidence="1 2">
    <name type="scientific">Diutina rugosa</name>
    <name type="common">Yeast</name>
    <name type="synonym">Candida rugosa</name>
    <dbReference type="NCBI Taxonomy" id="5481"/>
    <lineage>
        <taxon>Eukaryota</taxon>
        <taxon>Fungi</taxon>
        <taxon>Dikarya</taxon>
        <taxon>Ascomycota</taxon>
        <taxon>Saccharomycotina</taxon>
        <taxon>Pichiomycetes</taxon>
        <taxon>Debaryomycetaceae</taxon>
        <taxon>Diutina</taxon>
    </lineage>
</organism>
<dbReference type="EMBL" id="SWFT01000057">
    <property type="protein sequence ID" value="KAA8904530.1"/>
    <property type="molecule type" value="Genomic_DNA"/>
</dbReference>
<proteinExistence type="predicted"/>
<keyword evidence="2" id="KW-1185">Reference proteome</keyword>
<dbReference type="AlphaFoldDB" id="A0A642US62"/>
<reference evidence="1 2" key="1">
    <citation type="submission" date="2019-07" db="EMBL/GenBank/DDBJ databases">
        <title>Genome assembly of two rare yeast pathogens: Diutina rugosa and Trichomonascus ciferrii.</title>
        <authorList>
            <person name="Mixao V."/>
            <person name="Saus E."/>
            <person name="Hansen A."/>
            <person name="Lass-Flor C."/>
            <person name="Gabaldon T."/>
        </authorList>
    </citation>
    <scope>NUCLEOTIDE SEQUENCE [LARGE SCALE GENOMIC DNA]</scope>
    <source>
        <strain evidence="1 2">CBS 613</strain>
    </source>
</reference>